<feature type="domain" description="Secretion system C-terminal sorting" evidence="2">
    <location>
        <begin position="118"/>
        <end position="179"/>
    </location>
</feature>
<comment type="caution">
    <text evidence="3">The sequence shown here is derived from an EMBL/GenBank/DDBJ whole genome shotgun (WGS) entry which is preliminary data.</text>
</comment>
<accession>A0A5C7AYR4</accession>
<name>A0A5C7AYR4_9FLAO</name>
<evidence type="ECO:0000256" key="1">
    <source>
        <dbReference type="ARBA" id="ARBA00022729"/>
    </source>
</evidence>
<protein>
    <submittedName>
        <fullName evidence="3">T9SS type A sorting domain-containing protein</fullName>
    </submittedName>
</protein>
<keyword evidence="4" id="KW-1185">Reference proteome</keyword>
<dbReference type="RefSeq" id="WP_147130812.1">
    <property type="nucleotide sequence ID" value="NZ_VOSC01000007.1"/>
</dbReference>
<dbReference type="OrthoDB" id="9813840at2"/>
<dbReference type="Pfam" id="PF18962">
    <property type="entry name" value="Por_Secre_tail"/>
    <property type="match status" value="1"/>
</dbReference>
<dbReference type="AlphaFoldDB" id="A0A5C7AYR4"/>
<organism evidence="3 4">
    <name type="scientific">Seonamhaeicola algicola</name>
    <dbReference type="NCBI Taxonomy" id="1719036"/>
    <lineage>
        <taxon>Bacteria</taxon>
        <taxon>Pseudomonadati</taxon>
        <taxon>Bacteroidota</taxon>
        <taxon>Flavobacteriia</taxon>
        <taxon>Flavobacteriales</taxon>
        <taxon>Flavobacteriaceae</taxon>
    </lineage>
</organism>
<sequence>MAYKKRFQSLFNIASETGQVGNFNTTLSPADTEWALGSISDGVSTLTFDRFVRTLNNDVGDNILNGPMVLHLITDDIYIDVTFTSWSAGGTGGGFSYTRSTDQTLSVNELESGKKIDIFPNPSSEFIQITNLKSKKSYSIYNTLSAEIKSGVISNNEQIDIRSFTNGLYILIFDNENTIKFIKQ</sequence>
<dbReference type="InterPro" id="IPR026444">
    <property type="entry name" value="Secre_tail"/>
</dbReference>
<evidence type="ECO:0000313" key="3">
    <source>
        <dbReference type="EMBL" id="TXE13818.1"/>
    </source>
</evidence>
<proteinExistence type="predicted"/>
<reference evidence="4" key="1">
    <citation type="submission" date="2019-08" db="EMBL/GenBank/DDBJ databases">
        <title>Seonamhaeicola sediminis sp. nov., isolated from marine sediment.</title>
        <authorList>
            <person name="Cao W.R."/>
        </authorList>
    </citation>
    <scope>NUCLEOTIDE SEQUENCE [LARGE SCALE GENOMIC DNA]</scope>
    <source>
        <strain evidence="4">Gy8</strain>
    </source>
</reference>
<dbReference type="Proteomes" id="UP000321790">
    <property type="component" value="Unassembled WGS sequence"/>
</dbReference>
<evidence type="ECO:0000313" key="4">
    <source>
        <dbReference type="Proteomes" id="UP000321790"/>
    </source>
</evidence>
<keyword evidence="1" id="KW-0732">Signal</keyword>
<dbReference type="EMBL" id="VOSC01000007">
    <property type="protein sequence ID" value="TXE13818.1"/>
    <property type="molecule type" value="Genomic_DNA"/>
</dbReference>
<dbReference type="NCBIfam" id="TIGR04183">
    <property type="entry name" value="Por_Secre_tail"/>
    <property type="match status" value="1"/>
</dbReference>
<gene>
    <name evidence="3" type="ORF">FUA26_01690</name>
</gene>
<evidence type="ECO:0000259" key="2">
    <source>
        <dbReference type="Pfam" id="PF18962"/>
    </source>
</evidence>